<feature type="binding site" description="axial binding residue" evidence="9">
    <location>
        <position position="223"/>
    </location>
    <ligand>
        <name>heme c</name>
        <dbReference type="ChEBI" id="CHEBI:61717"/>
        <label>2</label>
    </ligand>
    <ligandPart>
        <name>Fe</name>
        <dbReference type="ChEBI" id="CHEBI:18248"/>
    </ligandPart>
</feature>
<name>A0A2P6M8Q5_9GAMM</name>
<feature type="chain" id="PRO_5015200377" evidence="10">
    <location>
        <begin position="21"/>
        <end position="255"/>
    </location>
</feature>
<dbReference type="InterPro" id="IPR036909">
    <property type="entry name" value="Cyt_c-like_dom_sf"/>
</dbReference>
<evidence type="ECO:0000256" key="3">
    <source>
        <dbReference type="ARBA" id="ARBA00022617"/>
    </source>
</evidence>
<evidence type="ECO:0000256" key="5">
    <source>
        <dbReference type="ARBA" id="ARBA00022764"/>
    </source>
</evidence>
<dbReference type="InterPro" id="IPR008168">
    <property type="entry name" value="Cyt_C_IC"/>
</dbReference>
<evidence type="ECO:0000256" key="9">
    <source>
        <dbReference type="PIRSR" id="PIRSR000005-2"/>
    </source>
</evidence>
<gene>
    <name evidence="12" type="ORF">C6N40_07560</name>
</gene>
<keyword evidence="7 9" id="KW-0408">Iron</keyword>
<evidence type="ECO:0000259" key="11">
    <source>
        <dbReference type="PROSITE" id="PS51007"/>
    </source>
</evidence>
<evidence type="ECO:0000256" key="7">
    <source>
        <dbReference type="ARBA" id="ARBA00023004"/>
    </source>
</evidence>
<dbReference type="PRINTS" id="PR00605">
    <property type="entry name" value="CYTCHROMECIC"/>
</dbReference>
<feature type="binding site" description="covalent" evidence="8">
    <location>
        <position position="66"/>
    </location>
    <ligand>
        <name>heme c</name>
        <dbReference type="ChEBI" id="CHEBI:61717"/>
        <label>1</label>
    </ligand>
</feature>
<dbReference type="InterPro" id="IPR050597">
    <property type="entry name" value="Cytochrome_c_Oxidase_Subunit"/>
</dbReference>
<dbReference type="PANTHER" id="PTHR33751">
    <property type="entry name" value="CBB3-TYPE CYTOCHROME C OXIDASE SUBUNIT FIXP"/>
    <property type="match status" value="1"/>
</dbReference>
<dbReference type="GO" id="GO:0020037">
    <property type="term" value="F:heme binding"/>
    <property type="evidence" value="ECO:0007669"/>
    <property type="project" value="InterPro"/>
</dbReference>
<feature type="binding site" description="covalent" evidence="8">
    <location>
        <position position="176"/>
    </location>
    <ligand>
        <name>heme c</name>
        <dbReference type="ChEBI" id="CHEBI:61717"/>
        <label>2</label>
    </ligand>
</feature>
<evidence type="ECO:0000256" key="6">
    <source>
        <dbReference type="ARBA" id="ARBA00022982"/>
    </source>
</evidence>
<dbReference type="InterPro" id="IPR009056">
    <property type="entry name" value="Cyt_c-like_dom"/>
</dbReference>
<dbReference type="SUPFAM" id="SSF46626">
    <property type="entry name" value="Cytochrome c"/>
    <property type="match status" value="2"/>
</dbReference>
<dbReference type="GO" id="GO:0042597">
    <property type="term" value="C:periplasmic space"/>
    <property type="evidence" value="ECO:0007669"/>
    <property type="project" value="UniProtKB-SubCell"/>
</dbReference>
<keyword evidence="5" id="KW-0574">Periplasm</keyword>
<feature type="signal peptide" evidence="10">
    <location>
        <begin position="1"/>
        <end position="20"/>
    </location>
</feature>
<dbReference type="EMBL" id="PVLF01000010">
    <property type="protein sequence ID" value="PRH82366.1"/>
    <property type="molecule type" value="Genomic_DNA"/>
</dbReference>
<keyword evidence="3 8" id="KW-0349">Heme</keyword>
<feature type="domain" description="Cytochrome c" evidence="11">
    <location>
        <begin position="54"/>
        <end position="132"/>
    </location>
</feature>
<dbReference type="RefSeq" id="WP_106990409.1">
    <property type="nucleotide sequence ID" value="NZ_JAVEVW010000018.1"/>
</dbReference>
<dbReference type="Pfam" id="PF00034">
    <property type="entry name" value="Cytochrom_C"/>
    <property type="match status" value="2"/>
</dbReference>
<comment type="caution">
    <text evidence="12">The sequence shown here is derived from an EMBL/GenBank/DDBJ whole genome shotgun (WGS) entry which is preliminary data.</text>
</comment>
<dbReference type="PANTHER" id="PTHR33751:SF9">
    <property type="entry name" value="CYTOCHROME C4"/>
    <property type="match status" value="1"/>
</dbReference>
<keyword evidence="10" id="KW-0732">Signal</keyword>
<organism evidence="12 13">
    <name type="scientific">Arenimonas caeni</name>
    <dbReference type="NCBI Taxonomy" id="2058085"/>
    <lineage>
        <taxon>Bacteria</taxon>
        <taxon>Pseudomonadati</taxon>
        <taxon>Pseudomonadota</taxon>
        <taxon>Gammaproteobacteria</taxon>
        <taxon>Lysobacterales</taxon>
        <taxon>Lysobacteraceae</taxon>
        <taxon>Arenimonas</taxon>
    </lineage>
</organism>
<feature type="domain" description="Cytochrome c" evidence="11">
    <location>
        <begin position="152"/>
        <end position="246"/>
    </location>
</feature>
<feature type="binding site" description="axial binding residue" evidence="9">
    <location>
        <position position="70"/>
    </location>
    <ligand>
        <name>heme c</name>
        <dbReference type="ChEBI" id="CHEBI:61717"/>
        <label>1</label>
    </ligand>
    <ligandPart>
        <name>Fe</name>
        <dbReference type="ChEBI" id="CHEBI:18248"/>
    </ligandPart>
</feature>
<feature type="binding site" description="axial binding residue" evidence="9">
    <location>
        <position position="109"/>
    </location>
    <ligand>
        <name>heme c</name>
        <dbReference type="ChEBI" id="CHEBI:61717"/>
        <label>1</label>
    </ligand>
    <ligandPart>
        <name>Fe</name>
        <dbReference type="ChEBI" id="CHEBI:18248"/>
    </ligandPart>
</feature>
<dbReference type="OrthoDB" id="9773456at2"/>
<keyword evidence="4 9" id="KW-0479">Metal-binding</keyword>
<comment type="subcellular location">
    <subcellularLocation>
        <location evidence="1">Periplasm</location>
    </subcellularLocation>
</comment>
<keyword evidence="13" id="KW-1185">Reference proteome</keyword>
<keyword evidence="2" id="KW-0813">Transport</keyword>
<evidence type="ECO:0000256" key="10">
    <source>
        <dbReference type="SAM" id="SignalP"/>
    </source>
</evidence>
<feature type="binding site" description="covalent" evidence="8">
    <location>
        <position position="69"/>
    </location>
    <ligand>
        <name>heme c</name>
        <dbReference type="ChEBI" id="CHEBI:61717"/>
        <label>1</label>
    </ligand>
</feature>
<sequence>MKFTRILGVAAVLAAAVAVAQEPATEPATVSAAPEAAPAPVETLEADNATAHRGDAQAGAGKAAVCAACHGMDGNSADPQYPKLAGQHENYIARQLALYKSMERQNAIMLGFSATLSAQDMRDVGAYFASQKVVPGVADDSVIAEGPNAGRKFYEVGERLYRFGKADGSVPACAACHGPSGAGNPGSAWPSLRGQHAGYTANALTAFRDGAVWGKGSNANAIMSGVAASLTDEEIQALATYIEGLHDVADEVAAP</sequence>
<dbReference type="PROSITE" id="PS51007">
    <property type="entry name" value="CYTC"/>
    <property type="match status" value="2"/>
</dbReference>
<protein>
    <submittedName>
        <fullName evidence="12">Cytochrome C</fullName>
    </submittedName>
</protein>
<dbReference type="Proteomes" id="UP000241736">
    <property type="component" value="Unassembled WGS sequence"/>
</dbReference>
<evidence type="ECO:0000313" key="12">
    <source>
        <dbReference type="EMBL" id="PRH82366.1"/>
    </source>
</evidence>
<dbReference type="PIRSF" id="PIRSF000005">
    <property type="entry name" value="Cytochrome_c4"/>
    <property type="match status" value="1"/>
</dbReference>
<evidence type="ECO:0000256" key="4">
    <source>
        <dbReference type="ARBA" id="ARBA00022723"/>
    </source>
</evidence>
<evidence type="ECO:0000256" key="8">
    <source>
        <dbReference type="PIRSR" id="PIRSR000005-1"/>
    </source>
</evidence>
<dbReference type="Gene3D" id="1.10.760.10">
    <property type="entry name" value="Cytochrome c-like domain"/>
    <property type="match status" value="2"/>
</dbReference>
<proteinExistence type="predicted"/>
<evidence type="ECO:0000313" key="13">
    <source>
        <dbReference type="Proteomes" id="UP000241736"/>
    </source>
</evidence>
<keyword evidence="6" id="KW-0249">Electron transport</keyword>
<dbReference type="GO" id="GO:0009055">
    <property type="term" value="F:electron transfer activity"/>
    <property type="evidence" value="ECO:0007669"/>
    <property type="project" value="InterPro"/>
</dbReference>
<evidence type="ECO:0000256" key="1">
    <source>
        <dbReference type="ARBA" id="ARBA00004418"/>
    </source>
</evidence>
<evidence type="ECO:0000256" key="2">
    <source>
        <dbReference type="ARBA" id="ARBA00022448"/>
    </source>
</evidence>
<feature type="binding site" description="axial binding residue" evidence="9">
    <location>
        <position position="177"/>
    </location>
    <ligand>
        <name>heme c</name>
        <dbReference type="ChEBI" id="CHEBI:61717"/>
        <label>2</label>
    </ligand>
    <ligandPart>
        <name>Fe</name>
        <dbReference type="ChEBI" id="CHEBI:18248"/>
    </ligandPart>
</feature>
<accession>A0A2P6M8Q5</accession>
<feature type="binding site" description="covalent" evidence="8">
    <location>
        <position position="173"/>
    </location>
    <ligand>
        <name>heme c</name>
        <dbReference type="ChEBI" id="CHEBI:61717"/>
        <label>2</label>
    </ligand>
</feature>
<dbReference type="InterPro" id="IPR024167">
    <property type="entry name" value="Cytochrome_c4-like"/>
</dbReference>
<reference evidence="12 13" key="1">
    <citation type="submission" date="2018-03" db="EMBL/GenBank/DDBJ databases">
        <title>Arenimonas caeni sp. nov., isolated from activated sludge.</title>
        <authorList>
            <person name="Liu H."/>
        </authorList>
    </citation>
    <scope>NUCLEOTIDE SEQUENCE [LARGE SCALE GENOMIC DNA]</scope>
    <source>
        <strain evidence="13">z29</strain>
    </source>
</reference>
<comment type="PTM">
    <text evidence="8">Binds 2 heme c groups covalently per subunit.</text>
</comment>
<dbReference type="AlphaFoldDB" id="A0A2P6M8Q5"/>
<dbReference type="GO" id="GO:0005506">
    <property type="term" value="F:iron ion binding"/>
    <property type="evidence" value="ECO:0007669"/>
    <property type="project" value="InterPro"/>
</dbReference>